<evidence type="ECO:0000313" key="2">
    <source>
        <dbReference type="Proteomes" id="UP000007129"/>
    </source>
</evidence>
<dbReference type="EMBL" id="AHHD01000593">
    <property type="protein sequence ID" value="EKG09615.1"/>
    <property type="molecule type" value="Genomic_DNA"/>
</dbReference>
<dbReference type="InParanoid" id="K2RYW7"/>
<comment type="caution">
    <text evidence="1">The sequence shown here is derived from an EMBL/GenBank/DDBJ whole genome shotgun (WGS) entry which is preliminary data.</text>
</comment>
<reference evidence="1 2" key="1">
    <citation type="journal article" date="2012" name="BMC Genomics">
        <title>Tools to kill: Genome of one of the most destructive plant pathogenic fungi Macrophomina phaseolina.</title>
        <authorList>
            <person name="Islam M.S."/>
            <person name="Haque M.S."/>
            <person name="Islam M.M."/>
            <person name="Emdad E.M."/>
            <person name="Halim A."/>
            <person name="Hossen Q.M.M."/>
            <person name="Hossain M.Z."/>
            <person name="Ahmed B."/>
            <person name="Rahim S."/>
            <person name="Rahman M.S."/>
            <person name="Alam M.M."/>
            <person name="Hou S."/>
            <person name="Wan X."/>
            <person name="Saito J.A."/>
            <person name="Alam M."/>
        </authorList>
    </citation>
    <scope>NUCLEOTIDE SEQUENCE [LARGE SCALE GENOMIC DNA]</scope>
    <source>
        <strain evidence="1 2">MS6</strain>
    </source>
</reference>
<organism evidence="1 2">
    <name type="scientific">Macrophomina phaseolina (strain MS6)</name>
    <name type="common">Charcoal rot fungus</name>
    <dbReference type="NCBI Taxonomy" id="1126212"/>
    <lineage>
        <taxon>Eukaryota</taxon>
        <taxon>Fungi</taxon>
        <taxon>Dikarya</taxon>
        <taxon>Ascomycota</taxon>
        <taxon>Pezizomycotina</taxon>
        <taxon>Dothideomycetes</taxon>
        <taxon>Dothideomycetes incertae sedis</taxon>
        <taxon>Botryosphaeriales</taxon>
        <taxon>Botryosphaeriaceae</taxon>
        <taxon>Macrophomina</taxon>
    </lineage>
</organism>
<protein>
    <submittedName>
        <fullName evidence="1">Uncharacterized protein</fullName>
    </submittedName>
</protein>
<sequence>MNSHGYGLVAPRCVLDDGRGTSKAVRDITVERAAWLGVAVATGALGEIGQEECDSAGSTRRAHRKGRGLKDSANHILEPVIDDVAELLCYNVCQVILDHA</sequence>
<evidence type="ECO:0000313" key="1">
    <source>
        <dbReference type="EMBL" id="EKG09615.1"/>
    </source>
</evidence>
<dbReference type="AlphaFoldDB" id="K2RYW7"/>
<gene>
    <name evidence="1" type="ORF">MPH_13318</name>
</gene>
<proteinExistence type="predicted"/>
<dbReference type="HOGENOM" id="CLU_2306653_0_0_1"/>
<name>K2RYW7_MACPH</name>
<dbReference type="Proteomes" id="UP000007129">
    <property type="component" value="Unassembled WGS sequence"/>
</dbReference>
<dbReference type="VEuPathDB" id="FungiDB:MPH_13318"/>
<accession>K2RYW7</accession>